<dbReference type="Pfam" id="PF25279">
    <property type="entry name" value="Beta_prop_At2g24240"/>
    <property type="match status" value="1"/>
</dbReference>
<name>A0AA38GJQ1_TAXCH</name>
<evidence type="ECO:0000313" key="4">
    <source>
        <dbReference type="EMBL" id="KAH9324406.1"/>
    </source>
</evidence>
<comment type="caution">
    <text evidence="4">The sequence shown here is derived from an EMBL/GenBank/DDBJ whole genome shotgun (WGS) entry which is preliminary data.</text>
</comment>
<evidence type="ECO:0000259" key="2">
    <source>
        <dbReference type="Pfam" id="PF02214"/>
    </source>
</evidence>
<dbReference type="InterPro" id="IPR057441">
    <property type="entry name" value="Beta_prop_At2g24240"/>
</dbReference>
<dbReference type="PANTHER" id="PTHR11145:SF23">
    <property type="entry name" value="PROTEIN BINDING PROTEIN"/>
    <property type="match status" value="1"/>
</dbReference>
<gene>
    <name evidence="4" type="ORF">KI387_004584</name>
</gene>
<dbReference type="InterPro" id="IPR011333">
    <property type="entry name" value="SKP1/BTB/POZ_sf"/>
</dbReference>
<organism evidence="4 5">
    <name type="scientific">Taxus chinensis</name>
    <name type="common">Chinese yew</name>
    <name type="synonym">Taxus wallichiana var. chinensis</name>
    <dbReference type="NCBI Taxonomy" id="29808"/>
    <lineage>
        <taxon>Eukaryota</taxon>
        <taxon>Viridiplantae</taxon>
        <taxon>Streptophyta</taxon>
        <taxon>Embryophyta</taxon>
        <taxon>Tracheophyta</taxon>
        <taxon>Spermatophyta</taxon>
        <taxon>Pinopsida</taxon>
        <taxon>Pinidae</taxon>
        <taxon>Conifers II</taxon>
        <taxon>Cupressales</taxon>
        <taxon>Taxaceae</taxon>
        <taxon>Taxus</taxon>
    </lineage>
</organism>
<dbReference type="Pfam" id="PF02214">
    <property type="entry name" value="BTB_2"/>
    <property type="match status" value="1"/>
</dbReference>
<protein>
    <recommendedName>
        <fullName evidence="6">BTB/POZ domain-containing protein</fullName>
    </recommendedName>
</protein>
<dbReference type="GO" id="GO:0051260">
    <property type="term" value="P:protein homooligomerization"/>
    <property type="evidence" value="ECO:0007669"/>
    <property type="project" value="InterPro"/>
</dbReference>
<dbReference type="OMA" id="MVWEIKE"/>
<keyword evidence="5" id="KW-1185">Reference proteome</keyword>
<dbReference type="AlphaFoldDB" id="A0AA38GJQ1"/>
<dbReference type="SUPFAM" id="SSF63829">
    <property type="entry name" value="Calcium-dependent phosphotriesterase"/>
    <property type="match status" value="1"/>
</dbReference>
<dbReference type="InterPro" id="IPR015943">
    <property type="entry name" value="WD40/YVTN_repeat-like_dom_sf"/>
</dbReference>
<dbReference type="InterPro" id="IPR045068">
    <property type="entry name" value="BACURD1-3"/>
</dbReference>
<feature type="domain" description="Potassium channel tetramerisation-type BTB" evidence="2">
    <location>
        <begin position="27"/>
        <end position="115"/>
    </location>
</feature>
<accession>A0AA38GJQ1</accession>
<comment type="pathway">
    <text evidence="1">Protein modification; protein ubiquitination.</text>
</comment>
<evidence type="ECO:0008006" key="6">
    <source>
        <dbReference type="Google" id="ProtNLM"/>
    </source>
</evidence>
<reference evidence="4 5" key="1">
    <citation type="journal article" date="2021" name="Nat. Plants">
        <title>The Taxus genome provides insights into paclitaxel biosynthesis.</title>
        <authorList>
            <person name="Xiong X."/>
            <person name="Gou J."/>
            <person name="Liao Q."/>
            <person name="Li Y."/>
            <person name="Zhou Q."/>
            <person name="Bi G."/>
            <person name="Li C."/>
            <person name="Du R."/>
            <person name="Wang X."/>
            <person name="Sun T."/>
            <person name="Guo L."/>
            <person name="Liang H."/>
            <person name="Lu P."/>
            <person name="Wu Y."/>
            <person name="Zhang Z."/>
            <person name="Ro D.K."/>
            <person name="Shang Y."/>
            <person name="Huang S."/>
            <person name="Yan J."/>
        </authorList>
    </citation>
    <scope>NUCLEOTIDE SEQUENCE [LARGE SCALE GENOMIC DNA]</scope>
    <source>
        <strain evidence="4">Ta-2019</strain>
    </source>
</reference>
<dbReference type="Gene3D" id="2.130.10.10">
    <property type="entry name" value="YVTN repeat-like/Quinoprotein amine dehydrogenase"/>
    <property type="match status" value="1"/>
</dbReference>
<dbReference type="EMBL" id="JAHRHJ020000002">
    <property type="protein sequence ID" value="KAH9324406.1"/>
    <property type="molecule type" value="Genomic_DNA"/>
</dbReference>
<evidence type="ECO:0000259" key="3">
    <source>
        <dbReference type="Pfam" id="PF25279"/>
    </source>
</evidence>
<dbReference type="PANTHER" id="PTHR11145">
    <property type="entry name" value="BTB/POZ DOMAIN-CONTAINING ADAPTER FOR CUL3-MEDIATED RHOA DEGRADATION PROTEIN FAMILY MEMBER"/>
    <property type="match status" value="1"/>
</dbReference>
<dbReference type="Gene3D" id="3.30.710.10">
    <property type="entry name" value="Potassium Channel Kv1.1, Chain A"/>
    <property type="match status" value="1"/>
</dbReference>
<sequence length="486" mass="52690">MPPSMIPFQGSVTPLQTPSFFAQKGIIAINVGGTIFHTSASSLRHADQGSILASLLNTPSIPLKSENPPFFDRDPDLFAALLSILRTSRKTASTDDLLSVNDLIGEAEYYGVTGALKTAMAVPSLDGLDMTEKSVLLPNGRDLPSALSADRTDGSVIVSHGSKISIYDWGLRKNGTLLTQFNCIDTLAKISPSIAIAGAVDFPGLHIYNLDRKTHRETIQWEIESQEIRLHEPTVQAAEFSPSNNAIFASFESGRKNAHTILLIDGESFRPVTELGRQIGFGGLESSPATKLEWIDSHNLLMSSNVNSGPFGYKSDLKLWDVKSQKIVWEYRESNPGPAGHQVKLDPFSDCFADVTVSEQFGSIFKLGVRGGGLFMADLRQLNNSSPWVALGESSNPELGGAQNKVLGYGKQVFVTRGGDLEAWCEVGLREKGKIFRKNIVGNKEGGERITRLAAGGNRLFVARKGLQGVEVWDSSRSKAASVRLV</sequence>
<proteinExistence type="predicted"/>
<dbReference type="SUPFAM" id="SSF54695">
    <property type="entry name" value="POZ domain"/>
    <property type="match status" value="1"/>
</dbReference>
<dbReference type="InterPro" id="IPR003131">
    <property type="entry name" value="T1-type_BTB"/>
</dbReference>
<evidence type="ECO:0000313" key="5">
    <source>
        <dbReference type="Proteomes" id="UP000824469"/>
    </source>
</evidence>
<evidence type="ECO:0000256" key="1">
    <source>
        <dbReference type="ARBA" id="ARBA00004906"/>
    </source>
</evidence>
<feature type="domain" description="At2g24240-like C-terminal beta-propeller" evidence="3">
    <location>
        <begin position="152"/>
        <end position="474"/>
    </location>
</feature>
<dbReference type="Proteomes" id="UP000824469">
    <property type="component" value="Unassembled WGS sequence"/>
</dbReference>
<dbReference type="CDD" id="cd18316">
    <property type="entry name" value="BTB_POZ_KCTD-like"/>
    <property type="match status" value="1"/>
</dbReference>